<protein>
    <submittedName>
        <fullName evidence="1">Uncharacterized protein</fullName>
    </submittedName>
</protein>
<evidence type="ECO:0000313" key="2">
    <source>
        <dbReference type="Proteomes" id="UP001233172"/>
    </source>
</evidence>
<name>A0AAD8FDP0_BIOPF</name>
<gene>
    <name evidence="1" type="ORF">Bpfe_010088</name>
</gene>
<accession>A0AAD8FDP0</accession>
<sequence length="79" mass="9389">MLSLLATLSGTMTGYLIELFMYTDITLYNPRYTDITLYNPRYTDITLYNPRYTDITLYNPRYTDITLPIHYFPSFPLLN</sequence>
<reference evidence="1" key="2">
    <citation type="submission" date="2023-04" db="EMBL/GenBank/DDBJ databases">
        <authorList>
            <person name="Bu L."/>
            <person name="Lu L."/>
            <person name="Laidemitt M.R."/>
            <person name="Zhang S.M."/>
            <person name="Mutuku M."/>
            <person name="Mkoji G."/>
            <person name="Steinauer M."/>
            <person name="Loker E.S."/>
        </authorList>
    </citation>
    <scope>NUCLEOTIDE SEQUENCE</scope>
    <source>
        <strain evidence="1">KasaAsao</strain>
        <tissue evidence="1">Whole Snail</tissue>
    </source>
</reference>
<evidence type="ECO:0000313" key="1">
    <source>
        <dbReference type="EMBL" id="KAK0060575.1"/>
    </source>
</evidence>
<dbReference type="AlphaFoldDB" id="A0AAD8FDP0"/>
<dbReference type="EMBL" id="JASAOG010000035">
    <property type="protein sequence ID" value="KAK0060575.1"/>
    <property type="molecule type" value="Genomic_DNA"/>
</dbReference>
<dbReference type="Proteomes" id="UP001233172">
    <property type="component" value="Unassembled WGS sequence"/>
</dbReference>
<organism evidence="1 2">
    <name type="scientific">Biomphalaria pfeifferi</name>
    <name type="common">Bloodfluke planorb</name>
    <name type="synonym">Freshwater snail</name>
    <dbReference type="NCBI Taxonomy" id="112525"/>
    <lineage>
        <taxon>Eukaryota</taxon>
        <taxon>Metazoa</taxon>
        <taxon>Spiralia</taxon>
        <taxon>Lophotrochozoa</taxon>
        <taxon>Mollusca</taxon>
        <taxon>Gastropoda</taxon>
        <taxon>Heterobranchia</taxon>
        <taxon>Euthyneura</taxon>
        <taxon>Panpulmonata</taxon>
        <taxon>Hygrophila</taxon>
        <taxon>Lymnaeoidea</taxon>
        <taxon>Planorbidae</taxon>
        <taxon>Biomphalaria</taxon>
    </lineage>
</organism>
<keyword evidence="2" id="KW-1185">Reference proteome</keyword>
<reference evidence="1" key="1">
    <citation type="journal article" date="2023" name="PLoS Negl. Trop. Dis.">
        <title>A genome sequence for Biomphalaria pfeifferi, the major vector snail for the human-infecting parasite Schistosoma mansoni.</title>
        <authorList>
            <person name="Bu L."/>
            <person name="Lu L."/>
            <person name="Laidemitt M.R."/>
            <person name="Zhang S.M."/>
            <person name="Mutuku M."/>
            <person name="Mkoji G."/>
            <person name="Steinauer M."/>
            <person name="Loker E.S."/>
        </authorList>
    </citation>
    <scope>NUCLEOTIDE SEQUENCE</scope>
    <source>
        <strain evidence="1">KasaAsao</strain>
    </source>
</reference>
<proteinExistence type="predicted"/>
<comment type="caution">
    <text evidence="1">The sequence shown here is derived from an EMBL/GenBank/DDBJ whole genome shotgun (WGS) entry which is preliminary data.</text>
</comment>